<dbReference type="Proteomes" id="UP001144978">
    <property type="component" value="Unassembled WGS sequence"/>
</dbReference>
<protein>
    <submittedName>
        <fullName evidence="1">Uncharacterized protein</fullName>
    </submittedName>
</protein>
<comment type="caution">
    <text evidence="1">The sequence shown here is derived from an EMBL/GenBank/DDBJ whole genome shotgun (WGS) entry which is preliminary data.</text>
</comment>
<sequence>MEETKTGRELVVVDLGLVVLDGGAVAFGEAICDAGRNTVRPAPVVGLNEEARELLTKVPSPEDDTRELVESSFAGDGTTLIDIFSPQAPSPTGEASVLDDEETTIRLRREIIPEFPLPPSNVPSPRRDSISSGLLSPIEITSLPPISLPRHAPITREESFDSGYADGPAPLCLSPPTRSPRRVSTLSLLSSPFGSPSARVLRADPAVTPAAALFSPRFGAFPTNLEEGPQGDAHRVEDARHSRNDSVDSLGASEDAGSDVEERINRPIFDISTDGNPPSPSPARTRQSDVPEGSVVAAWRAFVWRG</sequence>
<dbReference type="EMBL" id="JANSHE010005094">
    <property type="protein sequence ID" value="KAJ2972739.1"/>
    <property type="molecule type" value="Genomic_DNA"/>
</dbReference>
<proteinExistence type="predicted"/>
<keyword evidence="2" id="KW-1185">Reference proteome</keyword>
<reference evidence="1" key="1">
    <citation type="submission" date="2022-08" db="EMBL/GenBank/DDBJ databases">
        <title>Genome Sequence of Pycnoporus sanguineus.</title>
        <authorList>
            <person name="Buettner E."/>
        </authorList>
    </citation>
    <scope>NUCLEOTIDE SEQUENCE</scope>
    <source>
        <strain evidence="1">CG-C14</strain>
    </source>
</reference>
<evidence type="ECO:0000313" key="2">
    <source>
        <dbReference type="Proteomes" id="UP001144978"/>
    </source>
</evidence>
<name>A0ACC1N1E6_9APHY</name>
<accession>A0ACC1N1E6</accession>
<gene>
    <name evidence="1" type="ORF">NUW54_g12201</name>
</gene>
<evidence type="ECO:0000313" key="1">
    <source>
        <dbReference type="EMBL" id="KAJ2972739.1"/>
    </source>
</evidence>
<organism evidence="1 2">
    <name type="scientific">Trametes sanguinea</name>
    <dbReference type="NCBI Taxonomy" id="158606"/>
    <lineage>
        <taxon>Eukaryota</taxon>
        <taxon>Fungi</taxon>
        <taxon>Dikarya</taxon>
        <taxon>Basidiomycota</taxon>
        <taxon>Agaricomycotina</taxon>
        <taxon>Agaricomycetes</taxon>
        <taxon>Polyporales</taxon>
        <taxon>Polyporaceae</taxon>
        <taxon>Trametes</taxon>
    </lineage>
</organism>